<dbReference type="InterPro" id="IPR013976">
    <property type="entry name" value="HDOD"/>
</dbReference>
<dbReference type="SUPFAM" id="SSF109604">
    <property type="entry name" value="HD-domain/PDEase-like"/>
    <property type="match status" value="1"/>
</dbReference>
<dbReference type="Pfam" id="PF08668">
    <property type="entry name" value="HDOD"/>
    <property type="match status" value="1"/>
</dbReference>
<dbReference type="InterPro" id="IPR052340">
    <property type="entry name" value="RNase_Y/CdgJ"/>
</dbReference>
<dbReference type="EMBL" id="FOSC01000008">
    <property type="protein sequence ID" value="SFJ96898.1"/>
    <property type="molecule type" value="Genomic_DNA"/>
</dbReference>
<organism evidence="3 4">
    <name type="scientific">Marinobacter persicus</name>
    <dbReference type="NCBI Taxonomy" id="930118"/>
    <lineage>
        <taxon>Bacteria</taxon>
        <taxon>Pseudomonadati</taxon>
        <taxon>Pseudomonadota</taxon>
        <taxon>Gammaproteobacteria</taxon>
        <taxon>Pseudomonadales</taxon>
        <taxon>Marinobacteraceae</taxon>
        <taxon>Marinobacter</taxon>
    </lineage>
</organism>
<dbReference type="PANTHER" id="PTHR33525">
    <property type="match status" value="1"/>
</dbReference>
<evidence type="ECO:0000313" key="3">
    <source>
        <dbReference type="EMBL" id="SFJ96898.1"/>
    </source>
</evidence>
<evidence type="ECO:0000313" key="4">
    <source>
        <dbReference type="Proteomes" id="UP000199445"/>
    </source>
</evidence>
<dbReference type="PROSITE" id="PS51833">
    <property type="entry name" value="HDOD"/>
    <property type="match status" value="1"/>
</dbReference>
<dbReference type="Gene3D" id="1.10.3210.10">
    <property type="entry name" value="Hypothetical protein af1432"/>
    <property type="match status" value="1"/>
</dbReference>
<evidence type="ECO:0000256" key="1">
    <source>
        <dbReference type="SAM" id="MobiDB-lite"/>
    </source>
</evidence>
<keyword evidence="4" id="KW-1185">Reference proteome</keyword>
<feature type="domain" description="HDOD" evidence="2">
    <location>
        <begin position="92"/>
        <end position="284"/>
    </location>
</feature>
<feature type="region of interest" description="Disordered" evidence="1">
    <location>
        <begin position="15"/>
        <end position="42"/>
    </location>
</feature>
<gene>
    <name evidence="3" type="ORF">SAMN05216429_10891</name>
</gene>
<accession>A0A1I3VND7</accession>
<proteinExistence type="predicted"/>
<dbReference type="OrthoDB" id="5848404at2"/>
<sequence length="350" mass="39555">MSGFLSWIASLFSRQPDSSADTGHDTRLFNPTHSEKRDTPDIQGNWIGQLEDNLFAWLLDTEPKKLKADLSDFEPAFHELEQRIATGKLEELPRQPGTLPLLLKALSAETTERRQISRIILSDPVLTEHLLQIVNSPFFRYNQNRIESVDQAVFVLGLNGIRSVAAAAMMRPMMSARNSREALFAQRAWRWALTCARATEMIAKLRGQDTSAYFVVGLMPGLAYLTIRRELVRISRTLGTGPEPDPALIRAAIGKYQWHVCQVLANSWNLPPKYHAWLFATERPAPGQPHSPLTDGLLLGSREILRHSHQRNLPEQQLYEILHLPPEDVTRVRNMLVDMLEEGKTSPTSG</sequence>
<evidence type="ECO:0000259" key="2">
    <source>
        <dbReference type="PROSITE" id="PS51833"/>
    </source>
</evidence>
<name>A0A1I3VND7_9GAMM</name>
<feature type="compositionally biased region" description="Basic and acidic residues" evidence="1">
    <location>
        <begin position="22"/>
        <end position="40"/>
    </location>
</feature>
<protein>
    <submittedName>
        <fullName evidence="3">HD-like signal output (HDOD) domain, no enzymatic activity</fullName>
    </submittedName>
</protein>
<dbReference type="RefSeq" id="WP_091705112.1">
    <property type="nucleotide sequence ID" value="NZ_BMYN01000009.1"/>
</dbReference>
<dbReference type="AlphaFoldDB" id="A0A1I3VND7"/>
<dbReference type="Proteomes" id="UP000199445">
    <property type="component" value="Unassembled WGS sequence"/>
</dbReference>
<reference evidence="3 4" key="1">
    <citation type="submission" date="2016-10" db="EMBL/GenBank/DDBJ databases">
        <authorList>
            <person name="de Groot N.N."/>
        </authorList>
    </citation>
    <scope>NUCLEOTIDE SEQUENCE [LARGE SCALE GENOMIC DNA]</scope>
    <source>
        <strain evidence="3 4">IBRC-M 10445</strain>
    </source>
</reference>
<dbReference type="PANTHER" id="PTHR33525:SF4">
    <property type="entry name" value="CYCLIC DI-GMP PHOSPHODIESTERASE CDGJ"/>
    <property type="match status" value="1"/>
</dbReference>